<evidence type="ECO:0000313" key="2">
    <source>
        <dbReference type="EMBL" id="CAK0859173.1"/>
    </source>
</evidence>
<proteinExistence type="predicted"/>
<feature type="compositionally biased region" description="Basic and acidic residues" evidence="1">
    <location>
        <begin position="12"/>
        <end position="25"/>
    </location>
</feature>
<dbReference type="EMBL" id="CAUYUJ010015871">
    <property type="protein sequence ID" value="CAK0859173.1"/>
    <property type="molecule type" value="Genomic_DNA"/>
</dbReference>
<comment type="caution">
    <text evidence="2">The sequence shown here is derived from an EMBL/GenBank/DDBJ whole genome shotgun (WGS) entry which is preliminary data.</text>
</comment>
<gene>
    <name evidence="2" type="ORF">PCOR1329_LOCUS48610</name>
</gene>
<protein>
    <submittedName>
        <fullName evidence="2">Uncharacterized protein</fullName>
    </submittedName>
</protein>
<evidence type="ECO:0000256" key="1">
    <source>
        <dbReference type="SAM" id="MobiDB-lite"/>
    </source>
</evidence>
<reference evidence="2" key="1">
    <citation type="submission" date="2023-10" db="EMBL/GenBank/DDBJ databases">
        <authorList>
            <person name="Chen Y."/>
            <person name="Shah S."/>
            <person name="Dougan E. K."/>
            <person name="Thang M."/>
            <person name="Chan C."/>
        </authorList>
    </citation>
    <scope>NUCLEOTIDE SEQUENCE [LARGE SCALE GENOMIC DNA]</scope>
</reference>
<evidence type="ECO:0000313" key="3">
    <source>
        <dbReference type="Proteomes" id="UP001189429"/>
    </source>
</evidence>
<keyword evidence="3" id="KW-1185">Reference proteome</keyword>
<accession>A0ABN9UJE9</accession>
<feature type="region of interest" description="Disordered" evidence="1">
    <location>
        <begin position="1"/>
        <end position="44"/>
    </location>
</feature>
<organism evidence="2 3">
    <name type="scientific">Prorocentrum cordatum</name>
    <dbReference type="NCBI Taxonomy" id="2364126"/>
    <lineage>
        <taxon>Eukaryota</taxon>
        <taxon>Sar</taxon>
        <taxon>Alveolata</taxon>
        <taxon>Dinophyceae</taxon>
        <taxon>Prorocentrales</taxon>
        <taxon>Prorocentraceae</taxon>
        <taxon>Prorocentrum</taxon>
    </lineage>
</organism>
<name>A0ABN9UJE9_9DINO</name>
<sequence length="125" mass="13471">MAKTSSASTGPWDRRQGLDHERDTRPPALHGGRAEGHLGQPGAARLAEPGVRRQHGRGEMAEHFRKLGNEAFRLSTGKIASQNALLAYTKEGLEMECKDGTCAGLIAIPLPRDAPHLDIRSIASL</sequence>
<dbReference type="Proteomes" id="UP001189429">
    <property type="component" value="Unassembled WGS sequence"/>
</dbReference>